<dbReference type="GO" id="GO:0042128">
    <property type="term" value="P:nitrate assimilation"/>
    <property type="evidence" value="ECO:0007669"/>
    <property type="project" value="UniProtKB-UniPathway"/>
</dbReference>
<evidence type="ECO:0000256" key="18">
    <source>
        <dbReference type="ARBA" id="ARBA00051413"/>
    </source>
</evidence>
<dbReference type="NCBIfam" id="TIGR02378">
    <property type="entry name" value="nirD_assim_sml"/>
    <property type="match status" value="1"/>
</dbReference>
<dbReference type="InterPro" id="IPR052034">
    <property type="entry name" value="NasD-like"/>
</dbReference>
<dbReference type="PANTHER" id="PTHR43809">
    <property type="entry name" value="NITRITE REDUCTASE (NADH) LARGE SUBUNIT"/>
    <property type="match status" value="1"/>
</dbReference>
<dbReference type="Gene3D" id="3.30.390.30">
    <property type="match status" value="1"/>
</dbReference>
<evidence type="ECO:0000256" key="4">
    <source>
        <dbReference type="ARBA" id="ARBA00005096"/>
    </source>
</evidence>
<dbReference type="GO" id="GO:0015980">
    <property type="term" value="P:energy derivation by oxidation of organic compounds"/>
    <property type="evidence" value="ECO:0007669"/>
    <property type="project" value="UniProtKB-ARBA"/>
</dbReference>
<dbReference type="InterPro" id="IPR045854">
    <property type="entry name" value="NO2/SO3_Rdtase_4Fe4S_sf"/>
</dbReference>
<dbReference type="InterPro" id="IPR036188">
    <property type="entry name" value="FAD/NAD-bd_sf"/>
</dbReference>
<dbReference type="InterPro" id="IPR006066">
    <property type="entry name" value="NO2/SO3_Rdtase_FeS/sirohaem_BS"/>
</dbReference>
<dbReference type="InterPro" id="IPR006067">
    <property type="entry name" value="NO2/SO3_Rdtase_4Fe4S_dom"/>
</dbReference>
<dbReference type="Gene3D" id="3.30.413.10">
    <property type="entry name" value="Sulfite Reductase Hemoprotein, domain 1"/>
    <property type="match status" value="1"/>
</dbReference>
<feature type="domain" description="Rieske" evidence="22">
    <location>
        <begin position="915"/>
        <end position="1019"/>
    </location>
</feature>
<dbReference type="GO" id="GO:0046872">
    <property type="term" value="F:metal ion binding"/>
    <property type="evidence" value="ECO:0007669"/>
    <property type="project" value="UniProtKB-KW"/>
</dbReference>
<dbReference type="CDD" id="cd19943">
    <property type="entry name" value="NirB_Fer2_BFD-like_1"/>
    <property type="match status" value="1"/>
</dbReference>
<evidence type="ECO:0000256" key="15">
    <source>
        <dbReference type="ARBA" id="ARBA00023063"/>
    </source>
</evidence>
<dbReference type="InterPro" id="IPR036922">
    <property type="entry name" value="Rieske_2Fe-2S_sf"/>
</dbReference>
<dbReference type="CDD" id="cd03529">
    <property type="entry name" value="Rieske_NirD"/>
    <property type="match status" value="1"/>
</dbReference>
<comment type="cofactor">
    <cofactor evidence="16">
        <name>[2Fe-2S] cluster</name>
        <dbReference type="ChEBI" id="CHEBI:190135"/>
    </cofactor>
</comment>
<feature type="compositionally biased region" description="Basic and acidic residues" evidence="21">
    <location>
        <begin position="1"/>
        <end position="12"/>
    </location>
</feature>
<dbReference type="FunFam" id="3.30.413.10:FF:000007">
    <property type="entry name" value="Nitrite reductase [NAD(P)H] large subunit"/>
    <property type="match status" value="1"/>
</dbReference>
<dbReference type="NCBIfam" id="NF011565">
    <property type="entry name" value="PRK14989.1"/>
    <property type="match status" value="1"/>
</dbReference>
<evidence type="ECO:0000256" key="7">
    <source>
        <dbReference type="ARBA" id="ARBA00022617"/>
    </source>
</evidence>
<protein>
    <recommendedName>
        <fullName evidence="20">Nitrite reductase [NAD(P)H]</fullName>
        <ecNumber evidence="19">1.7.1.4</ecNumber>
    </recommendedName>
</protein>
<dbReference type="PRINTS" id="PR00368">
    <property type="entry name" value="FADPNR"/>
</dbReference>
<dbReference type="InterPro" id="IPR036136">
    <property type="entry name" value="Nit/Sulf_reduc_fer-like_dom_sf"/>
</dbReference>
<evidence type="ECO:0000256" key="19">
    <source>
        <dbReference type="ARBA" id="ARBA00066907"/>
    </source>
</evidence>
<keyword evidence="7" id="KW-0349">Heme</keyword>
<dbReference type="InterPro" id="IPR012748">
    <property type="entry name" value="Rieske-like_NirD"/>
</dbReference>
<evidence type="ECO:0000256" key="5">
    <source>
        <dbReference type="ARBA" id="ARBA00010429"/>
    </source>
</evidence>
<comment type="cofactor">
    <cofactor evidence="1">
        <name>siroheme</name>
        <dbReference type="ChEBI" id="CHEBI:60052"/>
    </cofactor>
</comment>
<keyword evidence="11" id="KW-0274">FAD</keyword>
<keyword evidence="24" id="KW-1185">Reference proteome</keyword>
<evidence type="ECO:0000313" key="24">
    <source>
        <dbReference type="Proteomes" id="UP000177622"/>
    </source>
</evidence>
<feature type="region of interest" description="Disordered" evidence="21">
    <location>
        <begin position="1"/>
        <end position="21"/>
    </location>
</feature>
<dbReference type="InterPro" id="IPR023753">
    <property type="entry name" value="FAD/NAD-binding_dom"/>
</dbReference>
<dbReference type="AlphaFoldDB" id="A0A1F5LRX3"/>
<proteinExistence type="inferred from homology"/>
<keyword evidence="14" id="KW-0411">Iron-sulfur</keyword>
<feature type="compositionally biased region" description="Basic residues" evidence="21">
    <location>
        <begin position="1051"/>
        <end position="1062"/>
    </location>
</feature>
<keyword evidence="8" id="KW-0285">Flavoprotein</keyword>
<evidence type="ECO:0000256" key="2">
    <source>
        <dbReference type="ARBA" id="ARBA00001966"/>
    </source>
</evidence>
<dbReference type="PROSITE" id="PS00365">
    <property type="entry name" value="NIR_SIR"/>
    <property type="match status" value="1"/>
</dbReference>
<dbReference type="UniPathway" id="UPA00653"/>
<comment type="catalytic activity">
    <reaction evidence="18">
        <text>NH4(+) + 3 NADP(+) + 2 H2O = nitrite + 3 NADPH + 5 H(+)</text>
        <dbReference type="Rhea" id="RHEA:24632"/>
        <dbReference type="ChEBI" id="CHEBI:15377"/>
        <dbReference type="ChEBI" id="CHEBI:15378"/>
        <dbReference type="ChEBI" id="CHEBI:16301"/>
        <dbReference type="ChEBI" id="CHEBI:28938"/>
        <dbReference type="ChEBI" id="CHEBI:57783"/>
        <dbReference type="ChEBI" id="CHEBI:58349"/>
        <dbReference type="EC" id="1.7.1.4"/>
    </reaction>
</comment>
<evidence type="ECO:0000256" key="1">
    <source>
        <dbReference type="ARBA" id="ARBA00001929"/>
    </source>
</evidence>
<dbReference type="SUPFAM" id="SSF50022">
    <property type="entry name" value="ISP domain"/>
    <property type="match status" value="1"/>
</dbReference>
<evidence type="ECO:0000313" key="23">
    <source>
        <dbReference type="EMBL" id="OGE55895.1"/>
    </source>
</evidence>
<dbReference type="Gene3D" id="3.50.50.60">
    <property type="entry name" value="FAD/NAD(P)-binding domain"/>
    <property type="match status" value="2"/>
</dbReference>
<dbReference type="GeneID" id="34572995"/>
<evidence type="ECO:0000256" key="8">
    <source>
        <dbReference type="ARBA" id="ARBA00022630"/>
    </source>
</evidence>
<dbReference type="Proteomes" id="UP000177622">
    <property type="component" value="Unassembled WGS sequence"/>
</dbReference>
<dbReference type="Gene3D" id="1.10.10.1100">
    <property type="entry name" value="BFD-like [2Fe-2S]-binding domain"/>
    <property type="match status" value="1"/>
</dbReference>
<dbReference type="CDD" id="cd19944">
    <property type="entry name" value="NirB_Fer2_BFD-like_2"/>
    <property type="match status" value="1"/>
</dbReference>
<comment type="similarity">
    <text evidence="5">Belongs to the nitrite and sulfite reductase 4Fe-4S domain family.</text>
</comment>
<accession>A0A1F5LRX3</accession>
<dbReference type="Pfam" id="PF01077">
    <property type="entry name" value="NIR_SIR"/>
    <property type="match status" value="1"/>
</dbReference>
<comment type="catalytic activity">
    <reaction evidence="17">
        <text>NH4(+) + 3 NAD(+) + 2 H2O = nitrite + 3 NADH + 5 H(+)</text>
        <dbReference type="Rhea" id="RHEA:24628"/>
        <dbReference type="ChEBI" id="CHEBI:15377"/>
        <dbReference type="ChEBI" id="CHEBI:15378"/>
        <dbReference type="ChEBI" id="CHEBI:16301"/>
        <dbReference type="ChEBI" id="CHEBI:28938"/>
        <dbReference type="ChEBI" id="CHEBI:57540"/>
        <dbReference type="ChEBI" id="CHEBI:57945"/>
        <dbReference type="EC" id="1.7.1.4"/>
    </reaction>
</comment>
<organism evidence="23 24">
    <name type="scientific">Penicillium arizonense</name>
    <dbReference type="NCBI Taxonomy" id="1835702"/>
    <lineage>
        <taxon>Eukaryota</taxon>
        <taxon>Fungi</taxon>
        <taxon>Dikarya</taxon>
        <taxon>Ascomycota</taxon>
        <taxon>Pezizomycotina</taxon>
        <taxon>Eurotiomycetes</taxon>
        <taxon>Eurotiomycetidae</taxon>
        <taxon>Eurotiales</taxon>
        <taxon>Aspergillaceae</taxon>
        <taxon>Penicillium</taxon>
    </lineage>
</organism>
<evidence type="ECO:0000256" key="21">
    <source>
        <dbReference type="SAM" id="MobiDB-lite"/>
    </source>
</evidence>
<keyword evidence="15" id="KW-0534">Nitrate assimilation</keyword>
<dbReference type="SUPFAM" id="SSF56014">
    <property type="entry name" value="Nitrite and sulphite reductase 4Fe-4S domain-like"/>
    <property type="match status" value="1"/>
</dbReference>
<dbReference type="EMBL" id="LXJU01000003">
    <property type="protein sequence ID" value="OGE55895.1"/>
    <property type="molecule type" value="Genomic_DNA"/>
</dbReference>
<dbReference type="Pfam" id="PF13806">
    <property type="entry name" value="Rieske_2"/>
    <property type="match status" value="1"/>
</dbReference>
<evidence type="ECO:0000256" key="3">
    <source>
        <dbReference type="ARBA" id="ARBA00001974"/>
    </source>
</evidence>
<dbReference type="GO" id="GO:0051537">
    <property type="term" value="F:2 iron, 2 sulfur cluster binding"/>
    <property type="evidence" value="ECO:0007669"/>
    <property type="project" value="UniProtKB-KW"/>
</dbReference>
<name>A0A1F5LRX3_PENAI</name>
<sequence>MPVLDGLRHGEPVDGSPSPANNVHREKIVVVGLGMVAISFIEKVIKQDTDRKYDIVVIGEESHVAYNRVGLSTFFEHRKIEDLYLNPKEWYGSFKERAFDHHLNTRVTEINPTNKTVQTSTGDIISYDILVLATGSDATLPTRTPGHDANGVFVYRTISDLERLIDFASKHKGKTAVTVGGGLLGLEAAKAMTDLEDFGNVKLIDRNRWVLARQLDGDAGSLVTRKIRELGLDVLHEKRVKVVHTDEGNNVVGITFEDGERIDCCCICFAIGVQPRDELGRGIGIQCGERGGFVIDENLQTSVPGIYAVGECASWENQTFGIIAPGIEMADVLAFNLTNPRKAQKSFTRPDLSTKLKLLGVDVASFGDFFADRDGPKFLPGRRPSAVPGFEEPLRDEPVKALTYKDPFAGVYKKYLFTMDGKFLLGGMMIGDTKDYLKLNQMVKLQKELEVPPSQFILGAQSGGEENADDLDDSTQICSCHNVTKGDVVDNVKNGTCTSIAEVKSCTKAGTGCGGCMPLVQSIFNKTMLDMGQEISNNLCSHIPYSRADLYNIVAIKQLKTFVDVMKTAGKNPDSLGCELCKPAIGSILSSLFNPHVMDKGYNDLQDTNDKFLANIQRNGTFSVVPRVPGGEITADKLIAIGSVAKKYGLYCKITGAQRIDMFGAKKQDLLNIWTELVDAGMESGHAYAKALRAIKSCVGTTWCRFGVGDSVGMAIRLEERYKSIRAPHKFKGAVSGCVRECAEAQNKDFGLIATEKGFNIFVGGNGGAKPRHAELLVTDVPPEMVMPIIDRYLIFYIRTADKLQRTARWIENLPGGIHYLKEVIVEDKLGICADMERQMHELVDSYFCEWTETVKDPKRRKVFQQFANTDDTVETVEVVQERSQQRPTYWPKDSTEQQDFKGHQWSSVSWQPVVRADHFSDEPPQVSSANVKRGDTQLAVFKIKGKYYATQQMCPHKRAFVLSDGLVGDDDAGKYWVSCPYHKRNFDLNGEQAGRCSNDESMNIATFPVEERDDGWVYMKLPPIEELDGVLGTEKWKIRKDESEDPFHKVDKKFKGMKGKKASSGNILSRAPAVQPAKTIDW</sequence>
<keyword evidence="10" id="KW-0479">Metal-binding</keyword>
<keyword evidence="9" id="KW-0001">2Fe-2S</keyword>
<dbReference type="InterPro" id="IPR016156">
    <property type="entry name" value="FAD/NAD-linked_Rdtase_dimer_sf"/>
</dbReference>
<dbReference type="SUPFAM" id="SSF51905">
    <property type="entry name" value="FAD/NAD(P)-binding domain"/>
    <property type="match status" value="2"/>
</dbReference>
<dbReference type="GO" id="GO:0008942">
    <property type="term" value="F:nitrite reductase [NAD(P)H] activity"/>
    <property type="evidence" value="ECO:0007669"/>
    <property type="project" value="UniProtKB-EC"/>
</dbReference>
<dbReference type="SUPFAM" id="SSF55124">
    <property type="entry name" value="Nitrite/Sulfite reductase N-terminal domain-like"/>
    <property type="match status" value="1"/>
</dbReference>
<dbReference type="OrthoDB" id="432169at2759"/>
<keyword evidence="6" id="KW-0004">4Fe-4S</keyword>
<evidence type="ECO:0000256" key="6">
    <source>
        <dbReference type="ARBA" id="ARBA00022485"/>
    </source>
</evidence>
<comment type="caution">
    <text evidence="23">The sequence shown here is derived from an EMBL/GenBank/DDBJ whole genome shotgun (WGS) entry which is preliminary data.</text>
</comment>
<dbReference type="RefSeq" id="XP_022491324.1">
    <property type="nucleotide sequence ID" value="XM_022628261.1"/>
</dbReference>
<evidence type="ECO:0000256" key="11">
    <source>
        <dbReference type="ARBA" id="ARBA00022827"/>
    </source>
</evidence>
<evidence type="ECO:0000256" key="13">
    <source>
        <dbReference type="ARBA" id="ARBA00023004"/>
    </source>
</evidence>
<dbReference type="GO" id="GO:0020037">
    <property type="term" value="F:heme binding"/>
    <property type="evidence" value="ECO:0007669"/>
    <property type="project" value="InterPro"/>
</dbReference>
<gene>
    <name evidence="23" type="ORF">PENARI_c003G03891</name>
</gene>
<evidence type="ECO:0000256" key="12">
    <source>
        <dbReference type="ARBA" id="ARBA00023002"/>
    </source>
</evidence>
<comment type="cofactor">
    <cofactor evidence="3">
        <name>FAD</name>
        <dbReference type="ChEBI" id="CHEBI:57692"/>
    </cofactor>
</comment>
<evidence type="ECO:0000256" key="16">
    <source>
        <dbReference type="ARBA" id="ARBA00034078"/>
    </source>
</evidence>
<evidence type="ECO:0000256" key="9">
    <source>
        <dbReference type="ARBA" id="ARBA00022714"/>
    </source>
</evidence>
<dbReference type="PANTHER" id="PTHR43809:SF1">
    <property type="entry name" value="NITRITE REDUCTASE (NADH) LARGE SUBUNIT"/>
    <property type="match status" value="1"/>
</dbReference>
<dbReference type="Gene3D" id="2.102.10.10">
    <property type="entry name" value="Rieske [2Fe-2S] iron-sulphur domain"/>
    <property type="match status" value="1"/>
</dbReference>
<comment type="cofactor">
    <cofactor evidence="2">
        <name>[4Fe-4S] cluster</name>
        <dbReference type="ChEBI" id="CHEBI:49883"/>
    </cofactor>
</comment>
<dbReference type="STRING" id="1835702.A0A1F5LRX3"/>
<keyword evidence="12" id="KW-0560">Oxidoreductase</keyword>
<evidence type="ECO:0000259" key="22">
    <source>
        <dbReference type="PROSITE" id="PS51296"/>
    </source>
</evidence>
<keyword evidence="13" id="KW-0408">Iron</keyword>
<dbReference type="EC" id="1.7.1.4" evidence="19"/>
<feature type="region of interest" description="Disordered" evidence="21">
    <location>
        <begin position="1050"/>
        <end position="1083"/>
    </location>
</feature>
<dbReference type="Pfam" id="PF07992">
    <property type="entry name" value="Pyr_redox_2"/>
    <property type="match status" value="1"/>
</dbReference>
<evidence type="ECO:0000256" key="14">
    <source>
        <dbReference type="ARBA" id="ARBA00023014"/>
    </source>
</evidence>
<dbReference type="Pfam" id="PF04324">
    <property type="entry name" value="Fer2_BFD"/>
    <property type="match status" value="1"/>
</dbReference>
<dbReference type="InterPro" id="IPR007419">
    <property type="entry name" value="BFD-like_2Fe2S-bd_dom"/>
</dbReference>
<dbReference type="FunFam" id="1.10.10.1100:FF:000002">
    <property type="entry name" value="Nitrite reductase large subunit"/>
    <property type="match status" value="1"/>
</dbReference>
<dbReference type="GO" id="GO:0051539">
    <property type="term" value="F:4 iron, 4 sulfur cluster binding"/>
    <property type="evidence" value="ECO:0007669"/>
    <property type="project" value="UniProtKB-KW"/>
</dbReference>
<dbReference type="PRINTS" id="PR00397">
    <property type="entry name" value="SIROHAEM"/>
</dbReference>
<dbReference type="InterPro" id="IPR005117">
    <property type="entry name" value="NiRdtase/SiRdtase_haem-b_fer"/>
</dbReference>
<dbReference type="PROSITE" id="PS51296">
    <property type="entry name" value="RIESKE"/>
    <property type="match status" value="1"/>
</dbReference>
<evidence type="ECO:0000256" key="10">
    <source>
        <dbReference type="ARBA" id="ARBA00022723"/>
    </source>
</evidence>
<dbReference type="InterPro" id="IPR017941">
    <property type="entry name" value="Rieske_2Fe-2S"/>
</dbReference>
<evidence type="ECO:0000256" key="20">
    <source>
        <dbReference type="ARBA" id="ARBA00070300"/>
    </source>
</evidence>
<evidence type="ECO:0000256" key="17">
    <source>
        <dbReference type="ARBA" id="ARBA00050114"/>
    </source>
</evidence>
<dbReference type="InterPro" id="IPR041854">
    <property type="entry name" value="BFD-like_2Fe2S-bd_dom_sf"/>
</dbReference>
<reference evidence="23 24" key="1">
    <citation type="journal article" date="2016" name="Sci. Rep.">
        <title>Penicillium arizonense, a new, genome sequenced fungal species, reveals a high chemical diversity in secreted metabolites.</title>
        <authorList>
            <person name="Grijseels S."/>
            <person name="Nielsen J.C."/>
            <person name="Randelovic M."/>
            <person name="Nielsen J."/>
            <person name="Nielsen K.F."/>
            <person name="Workman M."/>
            <person name="Frisvad J.C."/>
        </authorList>
    </citation>
    <scope>NUCLEOTIDE SEQUENCE [LARGE SCALE GENOMIC DNA]</scope>
    <source>
        <strain evidence="23 24">CBS 141311</strain>
    </source>
</reference>
<comment type="pathway">
    <text evidence="4">Nitrogen metabolism; nitrate reduction (assimilation).</text>
</comment>
<dbReference type="PRINTS" id="PR00469">
    <property type="entry name" value="PNDRDTASEII"/>
</dbReference>
<dbReference type="Pfam" id="PF03460">
    <property type="entry name" value="NIR_SIR_ferr"/>
    <property type="match status" value="1"/>
</dbReference>